<dbReference type="Proteomes" id="UP000291084">
    <property type="component" value="Chromosome 5"/>
</dbReference>
<sequence>MQGLRSLERINTIRINPSCPNQLGFQSCENRKRTTVEESMEAQSLTVSRKVQATQTSAVAATMQYPPVYMGRYCDSLNYQTEEDDGKKATIADGRSSLAASVNPNAKRKP</sequence>
<gene>
    <name evidence="1" type="primary">Vigan.05G137600</name>
    <name evidence="1" type="ORF">VIGAN_05137600</name>
</gene>
<dbReference type="PROSITE" id="PS51257">
    <property type="entry name" value="PROKAR_LIPOPROTEIN"/>
    <property type="match status" value="1"/>
</dbReference>
<evidence type="ECO:0000313" key="1">
    <source>
        <dbReference type="EMBL" id="BAT87951.1"/>
    </source>
</evidence>
<name>A0A0S3S569_PHAAN</name>
<accession>A0A0S3S569</accession>
<protein>
    <submittedName>
        <fullName evidence="1">Uncharacterized protein</fullName>
    </submittedName>
</protein>
<evidence type="ECO:0000313" key="2">
    <source>
        <dbReference type="Proteomes" id="UP000291084"/>
    </source>
</evidence>
<reference evidence="1 2" key="1">
    <citation type="journal article" date="2015" name="Sci. Rep.">
        <title>The power of single molecule real-time sequencing technology in the de novo assembly of a eukaryotic genome.</title>
        <authorList>
            <person name="Sakai H."/>
            <person name="Naito K."/>
            <person name="Ogiso-Tanaka E."/>
            <person name="Takahashi Y."/>
            <person name="Iseki K."/>
            <person name="Muto C."/>
            <person name="Satou K."/>
            <person name="Teruya K."/>
            <person name="Shiroma A."/>
            <person name="Shimoji M."/>
            <person name="Hirano T."/>
            <person name="Itoh T."/>
            <person name="Kaga A."/>
            <person name="Tomooka N."/>
        </authorList>
    </citation>
    <scope>NUCLEOTIDE SEQUENCE [LARGE SCALE GENOMIC DNA]</scope>
    <source>
        <strain evidence="2">cv. Shumari</strain>
    </source>
</reference>
<keyword evidence="2" id="KW-1185">Reference proteome</keyword>
<dbReference type="EMBL" id="AP015038">
    <property type="protein sequence ID" value="BAT87951.1"/>
    <property type="molecule type" value="Genomic_DNA"/>
</dbReference>
<dbReference type="AlphaFoldDB" id="A0A0S3S569"/>
<proteinExistence type="predicted"/>
<organism evidence="1 2">
    <name type="scientific">Vigna angularis var. angularis</name>
    <dbReference type="NCBI Taxonomy" id="157739"/>
    <lineage>
        <taxon>Eukaryota</taxon>
        <taxon>Viridiplantae</taxon>
        <taxon>Streptophyta</taxon>
        <taxon>Embryophyta</taxon>
        <taxon>Tracheophyta</taxon>
        <taxon>Spermatophyta</taxon>
        <taxon>Magnoliopsida</taxon>
        <taxon>eudicotyledons</taxon>
        <taxon>Gunneridae</taxon>
        <taxon>Pentapetalae</taxon>
        <taxon>rosids</taxon>
        <taxon>fabids</taxon>
        <taxon>Fabales</taxon>
        <taxon>Fabaceae</taxon>
        <taxon>Papilionoideae</taxon>
        <taxon>50 kb inversion clade</taxon>
        <taxon>NPAAA clade</taxon>
        <taxon>indigoferoid/millettioid clade</taxon>
        <taxon>Phaseoleae</taxon>
        <taxon>Vigna</taxon>
    </lineage>
</organism>